<reference evidence="3" key="1">
    <citation type="journal article" date="2021" name="Genome Biol. Evol.">
        <title>A High-Quality Reference Genome for a Parasitic Bivalve with Doubly Uniparental Inheritance (Bivalvia: Unionida).</title>
        <authorList>
            <person name="Smith C.H."/>
        </authorList>
    </citation>
    <scope>NUCLEOTIDE SEQUENCE</scope>
    <source>
        <strain evidence="3">CHS0354</strain>
    </source>
</reference>
<keyword evidence="4" id="KW-1185">Reference proteome</keyword>
<dbReference type="EMBL" id="JAEAOA010000598">
    <property type="protein sequence ID" value="KAK3592800.1"/>
    <property type="molecule type" value="Genomic_DNA"/>
</dbReference>
<evidence type="ECO:0000313" key="4">
    <source>
        <dbReference type="Proteomes" id="UP001195483"/>
    </source>
</evidence>
<evidence type="ECO:0000313" key="3">
    <source>
        <dbReference type="EMBL" id="KAK3592800.1"/>
    </source>
</evidence>
<accession>A0AAE0VXK9</accession>
<keyword evidence="2" id="KW-0472">Membrane</keyword>
<evidence type="ECO:0000256" key="1">
    <source>
        <dbReference type="SAM" id="MobiDB-lite"/>
    </source>
</evidence>
<name>A0AAE0VXK9_9BIVA</name>
<feature type="region of interest" description="Disordered" evidence="1">
    <location>
        <begin position="59"/>
        <end position="96"/>
    </location>
</feature>
<protein>
    <submittedName>
        <fullName evidence="3">Uncharacterized protein</fullName>
    </submittedName>
</protein>
<keyword evidence="2" id="KW-1133">Transmembrane helix</keyword>
<reference evidence="3" key="3">
    <citation type="submission" date="2023-05" db="EMBL/GenBank/DDBJ databases">
        <authorList>
            <person name="Smith C.H."/>
        </authorList>
    </citation>
    <scope>NUCLEOTIDE SEQUENCE</scope>
    <source>
        <strain evidence="3">CHS0354</strain>
        <tissue evidence="3">Mantle</tissue>
    </source>
</reference>
<dbReference type="AlphaFoldDB" id="A0AAE0VXK9"/>
<sequence length="96" mass="11172">MEYIHKKNILNEFISSKTSSIILMIEVGGIAIVSRGIAIVVISEKEEDREEQRNQEDLFHPVDQLDQENSDHLCHPDDLENEEDQRNRDYPADHLD</sequence>
<feature type="compositionally biased region" description="Basic and acidic residues" evidence="1">
    <location>
        <begin position="69"/>
        <end position="96"/>
    </location>
</feature>
<evidence type="ECO:0000256" key="2">
    <source>
        <dbReference type="SAM" id="Phobius"/>
    </source>
</evidence>
<feature type="transmembrane region" description="Helical" evidence="2">
    <location>
        <begin position="21"/>
        <end position="42"/>
    </location>
</feature>
<dbReference type="Proteomes" id="UP001195483">
    <property type="component" value="Unassembled WGS sequence"/>
</dbReference>
<comment type="caution">
    <text evidence="3">The sequence shown here is derived from an EMBL/GenBank/DDBJ whole genome shotgun (WGS) entry which is preliminary data.</text>
</comment>
<gene>
    <name evidence="3" type="ORF">CHS0354_009244</name>
</gene>
<organism evidence="3 4">
    <name type="scientific">Potamilus streckersoni</name>
    <dbReference type="NCBI Taxonomy" id="2493646"/>
    <lineage>
        <taxon>Eukaryota</taxon>
        <taxon>Metazoa</taxon>
        <taxon>Spiralia</taxon>
        <taxon>Lophotrochozoa</taxon>
        <taxon>Mollusca</taxon>
        <taxon>Bivalvia</taxon>
        <taxon>Autobranchia</taxon>
        <taxon>Heteroconchia</taxon>
        <taxon>Palaeoheterodonta</taxon>
        <taxon>Unionida</taxon>
        <taxon>Unionoidea</taxon>
        <taxon>Unionidae</taxon>
        <taxon>Ambleminae</taxon>
        <taxon>Lampsilini</taxon>
        <taxon>Potamilus</taxon>
    </lineage>
</organism>
<keyword evidence="2" id="KW-0812">Transmembrane</keyword>
<reference evidence="3" key="2">
    <citation type="journal article" date="2021" name="Genome Biol. Evol.">
        <title>Developing a high-quality reference genome for a parasitic bivalve with doubly uniparental inheritance (Bivalvia: Unionida).</title>
        <authorList>
            <person name="Smith C.H."/>
        </authorList>
    </citation>
    <scope>NUCLEOTIDE SEQUENCE</scope>
    <source>
        <strain evidence="3">CHS0354</strain>
        <tissue evidence="3">Mantle</tissue>
    </source>
</reference>
<proteinExistence type="predicted"/>